<dbReference type="Proteomes" id="UP000176244">
    <property type="component" value="Unassembled WGS sequence"/>
</dbReference>
<evidence type="ECO:0000313" key="4">
    <source>
        <dbReference type="EMBL" id="UYO62438.1"/>
    </source>
</evidence>
<dbReference type="Proteomes" id="UP001163550">
    <property type="component" value="Chromosome"/>
</dbReference>
<evidence type="ECO:0000313" key="2">
    <source>
        <dbReference type="EMBL" id="OFV71100.1"/>
    </source>
</evidence>
<sequence length="139" mass="15066">MKKNKLTLYLVAITIMMVSVLLMGASCSATSANVSNAVMTTGVDDSSLPIDEVTSFPVNTDVYVAAELHNAPDDTDITFIWYLEDQVVDSVTINNGDVSDAPLWGILPAELVTTPGNYAVEIYIDDREDPDTVTEFTVK</sequence>
<gene>
    <name evidence="2" type="ORF">ACWI_16860</name>
    <name evidence="3" type="ORF">FXB42_12915</name>
    <name evidence="4" type="ORF">LNN31_16880</name>
</gene>
<organism evidence="2 5">
    <name type="scientific">Acetobacterium wieringae</name>
    <dbReference type="NCBI Taxonomy" id="52694"/>
    <lineage>
        <taxon>Bacteria</taxon>
        <taxon>Bacillati</taxon>
        <taxon>Bacillota</taxon>
        <taxon>Clostridia</taxon>
        <taxon>Eubacteriales</taxon>
        <taxon>Eubacteriaceae</taxon>
        <taxon>Acetobacterium</taxon>
    </lineage>
</organism>
<feature type="chain" id="PRO_5044557419" evidence="1">
    <location>
        <begin position="32"/>
        <end position="139"/>
    </location>
</feature>
<keyword evidence="1" id="KW-0732">Signal</keyword>
<dbReference type="OrthoDB" id="1778278at2"/>
<dbReference type="EMBL" id="CP087994">
    <property type="protein sequence ID" value="UYO62438.1"/>
    <property type="molecule type" value="Genomic_DNA"/>
</dbReference>
<proteinExistence type="predicted"/>
<protein>
    <submittedName>
        <fullName evidence="2">Uncharacterized protein</fullName>
    </submittedName>
</protein>
<dbReference type="Proteomes" id="UP000322619">
    <property type="component" value="Unassembled WGS sequence"/>
</dbReference>
<keyword evidence="7" id="KW-1185">Reference proteome</keyword>
<evidence type="ECO:0000313" key="5">
    <source>
        <dbReference type="Proteomes" id="UP000176244"/>
    </source>
</evidence>
<reference evidence="3 6" key="2">
    <citation type="submission" date="2019-08" db="EMBL/GenBank/DDBJ databases">
        <title>Isolation and enrichment of carboxydotrophic bacteria from anaerobic sludge for the production of bio-based chemicals from syngas.</title>
        <authorList>
            <person name="Antares A.L."/>
            <person name="Moreira J."/>
            <person name="Diender M."/>
            <person name="Parshina S.N."/>
            <person name="Stams A.J.M."/>
            <person name="Alves M."/>
            <person name="Alves J.I."/>
            <person name="Sousa D.Z."/>
        </authorList>
    </citation>
    <scope>NUCLEOTIDE SEQUENCE [LARGE SCALE GENOMIC DNA]</scope>
    <source>
        <strain evidence="3 6">JM</strain>
    </source>
</reference>
<dbReference type="AlphaFoldDB" id="A0A1F2PIE9"/>
<reference evidence="4" key="3">
    <citation type="submission" date="2021-11" db="EMBL/GenBank/DDBJ databases">
        <title>Isoprene-degrading acetogen.</title>
        <authorList>
            <person name="Yang Y."/>
            <person name="Jin H."/>
            <person name="Yan J."/>
        </authorList>
    </citation>
    <scope>NUCLEOTIDE SEQUENCE</scope>
    <source>
        <strain evidence="4">Berkeley</strain>
    </source>
</reference>
<dbReference type="RefSeq" id="WP_070370980.1">
    <property type="nucleotide sequence ID" value="NZ_CABIIK010000022.1"/>
</dbReference>
<evidence type="ECO:0000256" key="1">
    <source>
        <dbReference type="SAM" id="SignalP"/>
    </source>
</evidence>
<evidence type="ECO:0000313" key="3">
    <source>
        <dbReference type="EMBL" id="TYC84226.1"/>
    </source>
</evidence>
<evidence type="ECO:0000313" key="7">
    <source>
        <dbReference type="Proteomes" id="UP001163550"/>
    </source>
</evidence>
<dbReference type="PROSITE" id="PS51257">
    <property type="entry name" value="PROKAR_LIPOPROTEIN"/>
    <property type="match status" value="1"/>
</dbReference>
<accession>A0A1F2PIE9</accession>
<dbReference type="EMBL" id="VSLA01000026">
    <property type="protein sequence ID" value="TYC84226.1"/>
    <property type="molecule type" value="Genomic_DNA"/>
</dbReference>
<evidence type="ECO:0000313" key="6">
    <source>
        <dbReference type="Proteomes" id="UP000322619"/>
    </source>
</evidence>
<name>A0A1F2PIE9_9FIRM</name>
<feature type="signal peptide" evidence="1">
    <location>
        <begin position="1"/>
        <end position="31"/>
    </location>
</feature>
<reference evidence="2 5" key="1">
    <citation type="submission" date="2015-09" db="EMBL/GenBank/DDBJ databases">
        <title>Genome sequence of Acetobacterium wieringae DSM 1911.</title>
        <authorList>
            <person name="Poehlein A."/>
            <person name="Bengelsdorf F.R."/>
            <person name="Schiel-Bengelsdorf B."/>
            <person name="Duerre P."/>
            <person name="Daniel R."/>
        </authorList>
    </citation>
    <scope>NUCLEOTIDE SEQUENCE [LARGE SCALE GENOMIC DNA]</scope>
    <source>
        <strain evidence="2 5">DSM 1911</strain>
    </source>
</reference>
<dbReference type="EMBL" id="LKEU01000027">
    <property type="protein sequence ID" value="OFV71100.1"/>
    <property type="molecule type" value="Genomic_DNA"/>
</dbReference>